<name>A0ABD5WZB8_9EURY</name>
<keyword evidence="2" id="KW-1133">Transmembrane helix</keyword>
<keyword evidence="4" id="KW-0378">Hydrolase</keyword>
<evidence type="ECO:0000313" key="4">
    <source>
        <dbReference type="EMBL" id="MFC7098900.1"/>
    </source>
</evidence>
<dbReference type="SUPFAM" id="SSF53474">
    <property type="entry name" value="alpha/beta-Hydrolases"/>
    <property type="match status" value="1"/>
</dbReference>
<proteinExistence type="predicted"/>
<feature type="domain" description="Alpha/beta hydrolase fold-5" evidence="3">
    <location>
        <begin position="79"/>
        <end position="235"/>
    </location>
</feature>
<dbReference type="EMBL" id="JBHTAG010000004">
    <property type="protein sequence ID" value="MFC7098900.1"/>
    <property type="molecule type" value="Genomic_DNA"/>
</dbReference>
<sequence>MPERARLGDLLRRNAERVALWLLVALLVVAAPLGYYLATPLGPTEGSVDAVRADDRVEVTHRDGVYALEPADGEATTALVFYPGGHVTADAYLESLAPLAARANVAVYVPEMPLQFAVLDPAAADQVIDAHPDVDRWLVGGHSLGGAMACRYASGHPERVDGLVLLAAYCEADRSPTVPTLSVTGSADIVLDRDTYRSRLAVLPPDATVVELDGVNHSQFGAYTGQRGDAPSSIDYATAHDRLADVVVPWVAALADGNTTADTTASAFAHADVVPTSHAPVRQRAATPPRTGRAAPR</sequence>
<comment type="caution">
    <text evidence="4">The sequence shown here is derived from an EMBL/GenBank/DDBJ whole genome shotgun (WGS) entry which is preliminary data.</text>
</comment>
<evidence type="ECO:0000313" key="5">
    <source>
        <dbReference type="Proteomes" id="UP001596388"/>
    </source>
</evidence>
<feature type="region of interest" description="Disordered" evidence="1">
    <location>
        <begin position="275"/>
        <end position="297"/>
    </location>
</feature>
<dbReference type="InterPro" id="IPR029059">
    <property type="entry name" value="AB_hydrolase_5"/>
</dbReference>
<accession>A0ABD5WZB8</accession>
<reference evidence="4 5" key="1">
    <citation type="journal article" date="2019" name="Int. J. Syst. Evol. Microbiol.">
        <title>The Global Catalogue of Microorganisms (GCM) 10K type strain sequencing project: providing services to taxonomists for standard genome sequencing and annotation.</title>
        <authorList>
            <consortium name="The Broad Institute Genomics Platform"/>
            <consortium name="The Broad Institute Genome Sequencing Center for Infectious Disease"/>
            <person name="Wu L."/>
            <person name="Ma J."/>
        </authorList>
    </citation>
    <scope>NUCLEOTIDE SEQUENCE [LARGE SCALE GENOMIC DNA]</scope>
    <source>
        <strain evidence="4 5">DT55</strain>
    </source>
</reference>
<dbReference type="AlphaFoldDB" id="A0ABD5WZB8"/>
<dbReference type="GO" id="GO:0016787">
    <property type="term" value="F:hydrolase activity"/>
    <property type="evidence" value="ECO:0007669"/>
    <property type="project" value="UniProtKB-KW"/>
</dbReference>
<gene>
    <name evidence="4" type="ORF">ACFQKD_16465</name>
</gene>
<dbReference type="InterPro" id="IPR029058">
    <property type="entry name" value="AB_hydrolase_fold"/>
</dbReference>
<feature type="transmembrane region" description="Helical" evidence="2">
    <location>
        <begin position="20"/>
        <end position="38"/>
    </location>
</feature>
<keyword evidence="2" id="KW-0472">Membrane</keyword>
<dbReference type="Pfam" id="PF12695">
    <property type="entry name" value="Abhydrolase_5"/>
    <property type="match status" value="1"/>
</dbReference>
<keyword evidence="2" id="KW-0812">Transmembrane</keyword>
<dbReference type="Gene3D" id="3.40.50.1820">
    <property type="entry name" value="alpha/beta hydrolase"/>
    <property type="match status" value="1"/>
</dbReference>
<dbReference type="RefSeq" id="WP_390219553.1">
    <property type="nucleotide sequence ID" value="NZ_JBHTAG010000004.1"/>
</dbReference>
<organism evidence="4 5">
    <name type="scientific">Halobaculum marinum</name>
    <dbReference type="NCBI Taxonomy" id="3031996"/>
    <lineage>
        <taxon>Archaea</taxon>
        <taxon>Methanobacteriati</taxon>
        <taxon>Methanobacteriota</taxon>
        <taxon>Stenosarchaea group</taxon>
        <taxon>Halobacteria</taxon>
        <taxon>Halobacteriales</taxon>
        <taxon>Haloferacaceae</taxon>
        <taxon>Halobaculum</taxon>
    </lineage>
</organism>
<evidence type="ECO:0000256" key="1">
    <source>
        <dbReference type="SAM" id="MobiDB-lite"/>
    </source>
</evidence>
<feature type="compositionally biased region" description="Low complexity" evidence="1">
    <location>
        <begin position="284"/>
        <end position="297"/>
    </location>
</feature>
<evidence type="ECO:0000256" key="2">
    <source>
        <dbReference type="SAM" id="Phobius"/>
    </source>
</evidence>
<evidence type="ECO:0000259" key="3">
    <source>
        <dbReference type="Pfam" id="PF12695"/>
    </source>
</evidence>
<protein>
    <submittedName>
        <fullName evidence="4">Alpha/beta fold hydrolase</fullName>
    </submittedName>
</protein>
<dbReference type="Proteomes" id="UP001596388">
    <property type="component" value="Unassembled WGS sequence"/>
</dbReference>
<keyword evidence="5" id="KW-1185">Reference proteome</keyword>